<evidence type="ECO:0000259" key="2">
    <source>
        <dbReference type="PROSITE" id="PS51729"/>
    </source>
</evidence>
<feature type="domain" description="N-acetyltransferase" evidence="2">
    <location>
        <begin position="6"/>
        <end position="92"/>
    </location>
</feature>
<dbReference type="InterPro" id="IPR016181">
    <property type="entry name" value="Acyl_CoA_acyltransferase"/>
</dbReference>
<dbReference type="PROSITE" id="PS51729">
    <property type="entry name" value="GNAT_YJDJ"/>
    <property type="match status" value="1"/>
</dbReference>
<dbReference type="Proteomes" id="UP000435304">
    <property type="component" value="Unassembled WGS sequence"/>
</dbReference>
<dbReference type="Pfam" id="PF14542">
    <property type="entry name" value="Acetyltransf_CG"/>
    <property type="match status" value="1"/>
</dbReference>
<evidence type="ECO:0000259" key="1">
    <source>
        <dbReference type="PROSITE" id="PS51186"/>
    </source>
</evidence>
<dbReference type="PANTHER" id="PTHR31435">
    <property type="entry name" value="PROTEIN NATD1"/>
    <property type="match status" value="1"/>
</dbReference>
<evidence type="ECO:0000313" key="4">
    <source>
        <dbReference type="Proteomes" id="UP000435304"/>
    </source>
</evidence>
<keyword evidence="4" id="KW-1185">Reference proteome</keyword>
<feature type="domain" description="N-acetyltransferase" evidence="1">
    <location>
        <begin position="1"/>
        <end position="105"/>
    </location>
</feature>
<dbReference type="CDD" id="cd04301">
    <property type="entry name" value="NAT_SF"/>
    <property type="match status" value="1"/>
</dbReference>
<dbReference type="InterPro" id="IPR045057">
    <property type="entry name" value="Gcn5-rel_NAT"/>
</dbReference>
<dbReference type="AlphaFoldDB" id="A0A6A9URB3"/>
<sequence>MDLVITDVADATRYEARDGTALAGFVQYQLADGLVVVTHTEVDPAYEGRGVGGALARHVLDDIRRRDVSALVVCPFVTSWIGRHPEYADLLYGAKRQAAPPAPEA</sequence>
<name>A0A6A9URB3_9ACTN</name>
<accession>A0A6A9URB3</accession>
<proteinExistence type="predicted"/>
<keyword evidence="3" id="KW-0808">Transferase</keyword>
<dbReference type="InterPro" id="IPR031165">
    <property type="entry name" value="GNAT_YJDJ"/>
</dbReference>
<dbReference type="InterPro" id="IPR000182">
    <property type="entry name" value="GNAT_dom"/>
</dbReference>
<comment type="caution">
    <text evidence="3">The sequence shown here is derived from an EMBL/GenBank/DDBJ whole genome shotgun (WGS) entry which is preliminary data.</text>
</comment>
<dbReference type="PROSITE" id="PS51186">
    <property type="entry name" value="GNAT"/>
    <property type="match status" value="1"/>
</dbReference>
<dbReference type="Gene3D" id="3.40.630.30">
    <property type="match status" value="1"/>
</dbReference>
<dbReference type="EMBL" id="WPCU01000004">
    <property type="protein sequence ID" value="MVA75201.1"/>
    <property type="molecule type" value="Genomic_DNA"/>
</dbReference>
<dbReference type="PANTHER" id="PTHR31435:SF10">
    <property type="entry name" value="BSR4717 PROTEIN"/>
    <property type="match status" value="1"/>
</dbReference>
<dbReference type="SUPFAM" id="SSF55729">
    <property type="entry name" value="Acyl-CoA N-acyltransferases (Nat)"/>
    <property type="match status" value="1"/>
</dbReference>
<reference evidence="3 4" key="1">
    <citation type="submission" date="2019-12" db="EMBL/GenBank/DDBJ databases">
        <title>Auraticoccus cholistani sp. nov., an actinomycete isolated from soil of Cholistan desert.</title>
        <authorList>
            <person name="Cheema M.T."/>
        </authorList>
    </citation>
    <scope>NUCLEOTIDE SEQUENCE [LARGE SCALE GENOMIC DNA]</scope>
    <source>
        <strain evidence="3 4">F435</strain>
    </source>
</reference>
<organism evidence="3 4">
    <name type="scientific">Auraticoccus cholistanensis</name>
    <dbReference type="NCBI Taxonomy" id="2656650"/>
    <lineage>
        <taxon>Bacteria</taxon>
        <taxon>Bacillati</taxon>
        <taxon>Actinomycetota</taxon>
        <taxon>Actinomycetes</taxon>
        <taxon>Propionibacteriales</taxon>
        <taxon>Propionibacteriaceae</taxon>
        <taxon>Auraticoccus</taxon>
    </lineage>
</organism>
<gene>
    <name evidence="3" type="ORF">GC722_04025</name>
</gene>
<protein>
    <submittedName>
        <fullName evidence="3">GNAT family N-acetyltransferase</fullName>
    </submittedName>
</protein>
<dbReference type="GO" id="GO:0016747">
    <property type="term" value="F:acyltransferase activity, transferring groups other than amino-acyl groups"/>
    <property type="evidence" value="ECO:0007669"/>
    <property type="project" value="InterPro"/>
</dbReference>
<evidence type="ECO:0000313" key="3">
    <source>
        <dbReference type="EMBL" id="MVA75201.1"/>
    </source>
</evidence>